<dbReference type="EMBL" id="BGPR01000037">
    <property type="protein sequence ID" value="GBL84535.1"/>
    <property type="molecule type" value="Genomic_DNA"/>
</dbReference>
<comment type="caution">
    <text evidence="1">The sequence shown here is derived from an EMBL/GenBank/DDBJ whole genome shotgun (WGS) entry which is preliminary data.</text>
</comment>
<dbReference type="Proteomes" id="UP000499080">
    <property type="component" value="Unassembled WGS sequence"/>
</dbReference>
<proteinExistence type="predicted"/>
<dbReference type="AlphaFoldDB" id="A0A4Y2AZN1"/>
<sequence>MLRSGYVLLSSLDVSGVHITSTALPYHHRGSTIEQSPGDRTGLWIMMSSLHLVRASFQYNWKLVVRPGSVFQSSTVVNGSVVGRGKSFCPLQSAPDWVGPSALKARN</sequence>
<keyword evidence="2" id="KW-1185">Reference proteome</keyword>
<protein>
    <submittedName>
        <fullName evidence="1">Uncharacterized protein</fullName>
    </submittedName>
</protein>
<accession>A0A4Y2AZN1</accession>
<reference evidence="1 2" key="1">
    <citation type="journal article" date="2019" name="Sci. Rep.">
        <title>Orb-weaving spider Araneus ventricosus genome elucidates the spidroin gene catalogue.</title>
        <authorList>
            <person name="Kono N."/>
            <person name="Nakamura H."/>
            <person name="Ohtoshi R."/>
            <person name="Moran D.A.P."/>
            <person name="Shinohara A."/>
            <person name="Yoshida Y."/>
            <person name="Fujiwara M."/>
            <person name="Mori M."/>
            <person name="Tomita M."/>
            <person name="Arakawa K."/>
        </authorList>
    </citation>
    <scope>NUCLEOTIDE SEQUENCE [LARGE SCALE GENOMIC DNA]</scope>
</reference>
<gene>
    <name evidence="1" type="ORF">AVEN_117267_1</name>
</gene>
<organism evidence="1 2">
    <name type="scientific">Araneus ventricosus</name>
    <name type="common">Orbweaver spider</name>
    <name type="synonym">Epeira ventricosa</name>
    <dbReference type="NCBI Taxonomy" id="182803"/>
    <lineage>
        <taxon>Eukaryota</taxon>
        <taxon>Metazoa</taxon>
        <taxon>Ecdysozoa</taxon>
        <taxon>Arthropoda</taxon>
        <taxon>Chelicerata</taxon>
        <taxon>Arachnida</taxon>
        <taxon>Araneae</taxon>
        <taxon>Araneomorphae</taxon>
        <taxon>Entelegynae</taxon>
        <taxon>Araneoidea</taxon>
        <taxon>Araneidae</taxon>
        <taxon>Araneus</taxon>
    </lineage>
</organism>
<name>A0A4Y2AZN1_ARAVE</name>
<evidence type="ECO:0000313" key="2">
    <source>
        <dbReference type="Proteomes" id="UP000499080"/>
    </source>
</evidence>
<evidence type="ECO:0000313" key="1">
    <source>
        <dbReference type="EMBL" id="GBL84535.1"/>
    </source>
</evidence>